<dbReference type="EMBL" id="CM004395">
    <property type="protein sequence ID" value="OAY40785.1"/>
    <property type="molecule type" value="Genomic_DNA"/>
</dbReference>
<dbReference type="AlphaFoldDB" id="A0A2C9V800"/>
<gene>
    <name evidence="1" type="ORF">MANES_09G048400v8</name>
</gene>
<accession>A0A2C9V800</accession>
<name>A0A2C9V800_MANES</name>
<sequence length="176" mass="19606">MAVAEAPRPPIPAHRRRNSVATSVVIATKPTLPSTPLHSSIFSPHRTNGNGVVSSPPLAFGLASLEAYTSLKDILPSTAVNSPTAASSASRNLFRNRLVQQAAWAYLQPMSSSPDSSSQHFLLRFWMQFSTRNPITSCIRFVNLRVIPSITEAFDRILRAIRFRMEKQHWLTFFSK</sequence>
<dbReference type="Gramene" id="Manes.09G048400.1.v8.1">
    <property type="protein sequence ID" value="Manes.09G048400.1.v8.1.CDS.1"/>
    <property type="gene ID" value="Manes.09G048400.v8.1"/>
</dbReference>
<dbReference type="PANTHER" id="PTHR34569">
    <property type="entry name" value="EXPRESSED PROTEIN"/>
    <property type="match status" value="1"/>
</dbReference>
<keyword evidence="2" id="KW-1185">Reference proteome</keyword>
<evidence type="ECO:0000313" key="1">
    <source>
        <dbReference type="EMBL" id="OAY40785.1"/>
    </source>
</evidence>
<dbReference type="Proteomes" id="UP000091857">
    <property type="component" value="Chromosome 9"/>
</dbReference>
<reference evidence="2" key="1">
    <citation type="journal article" date="2016" name="Nat. Biotechnol.">
        <title>Sequencing wild and cultivated cassava and related species reveals extensive interspecific hybridization and genetic diversity.</title>
        <authorList>
            <person name="Bredeson J.V."/>
            <person name="Lyons J.B."/>
            <person name="Prochnik S.E."/>
            <person name="Wu G.A."/>
            <person name="Ha C.M."/>
            <person name="Edsinger-Gonzales E."/>
            <person name="Grimwood J."/>
            <person name="Schmutz J."/>
            <person name="Rabbi I.Y."/>
            <person name="Egesi C."/>
            <person name="Nauluvula P."/>
            <person name="Lebot V."/>
            <person name="Ndunguru J."/>
            <person name="Mkamilo G."/>
            <person name="Bart R.S."/>
            <person name="Setter T.L."/>
            <person name="Gleadow R.M."/>
            <person name="Kulakow P."/>
            <person name="Ferguson M.E."/>
            <person name="Rounsley S."/>
            <person name="Rokhsar D.S."/>
        </authorList>
    </citation>
    <scope>NUCLEOTIDE SEQUENCE [LARGE SCALE GENOMIC DNA]</scope>
    <source>
        <strain evidence="2">cv. AM560-2</strain>
    </source>
</reference>
<comment type="caution">
    <text evidence="1">The sequence shown here is derived from an EMBL/GenBank/DDBJ whole genome shotgun (WGS) entry which is preliminary data.</text>
</comment>
<evidence type="ECO:0000313" key="2">
    <source>
        <dbReference type="Proteomes" id="UP000091857"/>
    </source>
</evidence>
<dbReference type="OrthoDB" id="1700296at2759"/>
<organism evidence="1 2">
    <name type="scientific">Manihot esculenta</name>
    <name type="common">Cassava</name>
    <name type="synonym">Jatropha manihot</name>
    <dbReference type="NCBI Taxonomy" id="3983"/>
    <lineage>
        <taxon>Eukaryota</taxon>
        <taxon>Viridiplantae</taxon>
        <taxon>Streptophyta</taxon>
        <taxon>Embryophyta</taxon>
        <taxon>Tracheophyta</taxon>
        <taxon>Spermatophyta</taxon>
        <taxon>Magnoliopsida</taxon>
        <taxon>eudicotyledons</taxon>
        <taxon>Gunneridae</taxon>
        <taxon>Pentapetalae</taxon>
        <taxon>rosids</taxon>
        <taxon>fabids</taxon>
        <taxon>Malpighiales</taxon>
        <taxon>Euphorbiaceae</taxon>
        <taxon>Crotonoideae</taxon>
        <taxon>Manihoteae</taxon>
        <taxon>Manihot</taxon>
    </lineage>
</organism>
<protein>
    <submittedName>
        <fullName evidence="1">Uncharacterized protein</fullName>
    </submittedName>
</protein>
<dbReference type="PANTHER" id="PTHR34569:SF2">
    <property type="entry name" value="EXPRESSED PROTEIN"/>
    <property type="match status" value="1"/>
</dbReference>
<proteinExistence type="predicted"/>